<dbReference type="Proteomes" id="UP001220610">
    <property type="component" value="Chromosome"/>
</dbReference>
<dbReference type="PANTHER" id="PTHR37833">
    <property type="entry name" value="LIPOPROTEIN-RELATED"/>
    <property type="match status" value="1"/>
</dbReference>
<feature type="chain" id="PRO_5042510945" evidence="1">
    <location>
        <begin position="20"/>
        <end position="151"/>
    </location>
</feature>
<dbReference type="Gene3D" id="2.60.40.10">
    <property type="entry name" value="Immunoglobulins"/>
    <property type="match status" value="1"/>
</dbReference>
<gene>
    <name evidence="2" type="ORF">P0Y53_10995</name>
</gene>
<evidence type="ECO:0000313" key="3">
    <source>
        <dbReference type="Proteomes" id="UP001220610"/>
    </source>
</evidence>
<keyword evidence="1" id="KW-0732">Signal</keyword>
<dbReference type="Pfam" id="PF07610">
    <property type="entry name" value="DUF1573"/>
    <property type="match status" value="1"/>
</dbReference>
<evidence type="ECO:0000313" key="2">
    <source>
        <dbReference type="EMBL" id="WEK38026.1"/>
    </source>
</evidence>
<dbReference type="EMBL" id="CP119311">
    <property type="protein sequence ID" value="WEK38026.1"/>
    <property type="molecule type" value="Genomic_DNA"/>
</dbReference>
<sequence>MKNWSTLLLLIFLAAGASAQTGGSAATATPPETLQLKESGFDFGKIPQGRPVTHIFEIVNTGSKPLLLDNVQATCGCTTPEWSRAPIKPGATAQIKVGYNAAADGYFTKSITIQYNSNQTKVLTITGNVYRSATTSAPANASLSLLKYQQQ</sequence>
<evidence type="ECO:0000256" key="1">
    <source>
        <dbReference type="SAM" id="SignalP"/>
    </source>
</evidence>
<dbReference type="AlphaFoldDB" id="A0AAJ5WVN7"/>
<reference evidence="2" key="1">
    <citation type="submission" date="2023-03" db="EMBL/GenBank/DDBJ databases">
        <title>Andean soil-derived lignocellulolytic bacterial consortium as a source of novel taxa and putative plastic-active enzymes.</title>
        <authorList>
            <person name="Diaz-Garcia L."/>
            <person name="Chuvochina M."/>
            <person name="Feuerriegel G."/>
            <person name="Bunk B."/>
            <person name="Sproer C."/>
            <person name="Streit W.R."/>
            <person name="Rodriguez L.M."/>
            <person name="Overmann J."/>
            <person name="Jimenez D.J."/>
        </authorList>
    </citation>
    <scope>NUCLEOTIDE SEQUENCE</scope>
    <source>
        <strain evidence="2">MAG 7</strain>
    </source>
</reference>
<organism evidence="2 3">
    <name type="scientific">Candidatus Pseudobacter hemicellulosilyticus</name>
    <dbReference type="NCBI Taxonomy" id="3121375"/>
    <lineage>
        <taxon>Bacteria</taxon>
        <taxon>Pseudomonadati</taxon>
        <taxon>Bacteroidota</taxon>
        <taxon>Chitinophagia</taxon>
        <taxon>Chitinophagales</taxon>
        <taxon>Chitinophagaceae</taxon>
        <taxon>Pseudobacter</taxon>
    </lineage>
</organism>
<feature type="signal peptide" evidence="1">
    <location>
        <begin position="1"/>
        <end position="19"/>
    </location>
</feature>
<dbReference type="InterPro" id="IPR013783">
    <property type="entry name" value="Ig-like_fold"/>
</dbReference>
<proteinExistence type="predicted"/>
<name>A0AAJ5WVN7_9BACT</name>
<dbReference type="InterPro" id="IPR011467">
    <property type="entry name" value="DUF1573"/>
</dbReference>
<protein>
    <submittedName>
        <fullName evidence="2">DUF1573 domain-containing protein</fullName>
    </submittedName>
</protein>
<dbReference type="PANTHER" id="PTHR37833:SF1">
    <property type="entry name" value="SIGNAL PEPTIDE PROTEIN"/>
    <property type="match status" value="1"/>
</dbReference>
<accession>A0AAJ5WVN7</accession>